<evidence type="ECO:0000313" key="4">
    <source>
        <dbReference type="EMBL" id="AEN89495.1"/>
    </source>
</evidence>
<gene>
    <name evidence="4" type="ORF">BMWSH_2613</name>
</gene>
<reference evidence="4 5" key="1">
    <citation type="journal article" date="2011" name="J. Bacteriol.">
        <title>Complete genome sequence of the industrial strain Bacillus megaterium WSH-002.</title>
        <authorList>
            <person name="Liu L."/>
            <person name="Li Y."/>
            <person name="Zhang J."/>
            <person name="Zou W."/>
            <person name="Zhou Z."/>
            <person name="Liu J."/>
            <person name="Li X."/>
            <person name="Wang L."/>
            <person name="Chen J."/>
        </authorList>
    </citation>
    <scope>NUCLEOTIDE SEQUENCE [LARGE SCALE GENOMIC DNA]</scope>
    <source>
        <strain evidence="4 5">WSH-002</strain>
    </source>
</reference>
<proteinExistence type="predicted"/>
<dbReference type="InterPro" id="IPR047057">
    <property type="entry name" value="MerR_fam"/>
</dbReference>
<dbReference type="PROSITE" id="PS50937">
    <property type="entry name" value="HTH_MERR_2"/>
    <property type="match status" value="1"/>
</dbReference>
<dbReference type="InterPro" id="IPR009061">
    <property type="entry name" value="DNA-bd_dom_put_sf"/>
</dbReference>
<dbReference type="SUPFAM" id="SSF46955">
    <property type="entry name" value="Putative DNA-binding domain"/>
    <property type="match status" value="1"/>
</dbReference>
<keyword evidence="1" id="KW-0238">DNA-binding</keyword>
<dbReference type="SMART" id="SM00422">
    <property type="entry name" value="HTH_MERR"/>
    <property type="match status" value="1"/>
</dbReference>
<dbReference type="Proteomes" id="UP000001283">
    <property type="component" value="Chromosome"/>
</dbReference>
<dbReference type="PANTHER" id="PTHR30204:SF58">
    <property type="entry name" value="HTH-TYPE TRANSCRIPTIONAL REGULATOR YFMP"/>
    <property type="match status" value="1"/>
</dbReference>
<evidence type="ECO:0000256" key="2">
    <source>
        <dbReference type="SAM" id="MobiDB-lite"/>
    </source>
</evidence>
<organism evidence="4 5">
    <name type="scientific">Priestia megaterium (strain WSH-002)</name>
    <name type="common">Bacillus megaterium</name>
    <dbReference type="NCBI Taxonomy" id="1006007"/>
    <lineage>
        <taxon>Bacteria</taxon>
        <taxon>Bacillati</taxon>
        <taxon>Bacillota</taxon>
        <taxon>Bacilli</taxon>
        <taxon>Bacillales</taxon>
        <taxon>Bacillaceae</taxon>
        <taxon>Priestia</taxon>
    </lineage>
</organism>
<dbReference type="InterPro" id="IPR000551">
    <property type="entry name" value="MerR-type_HTH_dom"/>
</dbReference>
<evidence type="ECO:0000313" key="5">
    <source>
        <dbReference type="Proteomes" id="UP000001283"/>
    </source>
</evidence>
<accession>A0A8D3X0L5</accession>
<protein>
    <submittedName>
        <fullName evidence="4">Transcriptional regulator, MerR family</fullName>
    </submittedName>
</protein>
<feature type="region of interest" description="Disordered" evidence="2">
    <location>
        <begin position="136"/>
        <end position="155"/>
    </location>
</feature>
<dbReference type="Gene3D" id="1.10.1660.10">
    <property type="match status" value="1"/>
</dbReference>
<dbReference type="GO" id="GO:0003700">
    <property type="term" value="F:DNA-binding transcription factor activity"/>
    <property type="evidence" value="ECO:0007669"/>
    <property type="project" value="InterPro"/>
</dbReference>
<evidence type="ECO:0000259" key="3">
    <source>
        <dbReference type="PROSITE" id="PS50937"/>
    </source>
</evidence>
<sequence>MKGEVKHMYLIDDVTKMTGLTKRALRYYEEIGLILPPQRTKGNARIYSEEEVKELKKVAEAKEVLGFSLQELQQFMSLKRMIEERSEQQGLSAKEITQIENLLENQIKMIEFKVVKMQAFKTELKEMRESAMEIHEKTKTKGEMKEWKDSIQITD</sequence>
<dbReference type="Pfam" id="PF13411">
    <property type="entry name" value="MerR_1"/>
    <property type="match status" value="1"/>
</dbReference>
<dbReference type="KEGG" id="bmh:BMWSH_2613"/>
<dbReference type="PANTHER" id="PTHR30204">
    <property type="entry name" value="REDOX-CYCLING DRUG-SENSING TRANSCRIPTIONAL ACTIVATOR SOXR"/>
    <property type="match status" value="1"/>
</dbReference>
<dbReference type="GO" id="GO:0003677">
    <property type="term" value="F:DNA binding"/>
    <property type="evidence" value="ECO:0007669"/>
    <property type="project" value="UniProtKB-KW"/>
</dbReference>
<feature type="compositionally biased region" description="Basic and acidic residues" evidence="2">
    <location>
        <begin position="136"/>
        <end position="149"/>
    </location>
</feature>
<dbReference type="AlphaFoldDB" id="A0A8D3X0L5"/>
<evidence type="ECO:0000256" key="1">
    <source>
        <dbReference type="ARBA" id="ARBA00023125"/>
    </source>
</evidence>
<name>A0A8D3X0L5_PRIMW</name>
<dbReference type="EMBL" id="CP003017">
    <property type="protein sequence ID" value="AEN89495.1"/>
    <property type="molecule type" value="Genomic_DNA"/>
</dbReference>
<feature type="domain" description="HTH merR-type" evidence="3">
    <location>
        <begin position="8"/>
        <end position="78"/>
    </location>
</feature>